<evidence type="ECO:0000313" key="9">
    <source>
        <dbReference type="Proteomes" id="UP001164746"/>
    </source>
</evidence>
<protein>
    <submittedName>
        <fullName evidence="8">TY3H-like protein</fullName>
    </submittedName>
</protein>
<dbReference type="Gene3D" id="1.10.800.10">
    <property type="entry name" value="Aromatic amino acid hydroxylase"/>
    <property type="match status" value="1"/>
</dbReference>
<dbReference type="InterPro" id="IPR019774">
    <property type="entry name" value="Aromatic-AA_hydroxylase_C"/>
</dbReference>
<evidence type="ECO:0000256" key="5">
    <source>
        <dbReference type="ARBA" id="ARBA00023004"/>
    </source>
</evidence>
<dbReference type="SUPFAM" id="SSF56534">
    <property type="entry name" value="Aromatic aminoacid monoxygenases, catalytic and oligomerization domains"/>
    <property type="match status" value="1"/>
</dbReference>
<accession>A0ABY7EHR6</accession>
<dbReference type="Proteomes" id="UP001164746">
    <property type="component" value="Chromosome 6"/>
</dbReference>
<feature type="domain" description="Biopterin-dependent aromatic amino acid hydroxylase family profile" evidence="7">
    <location>
        <begin position="57"/>
        <end position="404"/>
    </location>
</feature>
<keyword evidence="9" id="KW-1185">Reference proteome</keyword>
<dbReference type="PIRSF" id="PIRSF000336">
    <property type="entry name" value="TH"/>
    <property type="match status" value="1"/>
</dbReference>
<dbReference type="InterPro" id="IPR018301">
    <property type="entry name" value="ArAA_hydroxylase_Fe/CU_BS"/>
</dbReference>
<name>A0ABY7EHR6_MYAAR</name>
<evidence type="ECO:0000313" key="8">
    <source>
        <dbReference type="EMBL" id="WAR08198.1"/>
    </source>
</evidence>
<dbReference type="PROSITE" id="PS51410">
    <property type="entry name" value="BH4_AAA_HYDROXYL_2"/>
    <property type="match status" value="1"/>
</dbReference>
<evidence type="ECO:0000256" key="4">
    <source>
        <dbReference type="ARBA" id="ARBA00023002"/>
    </source>
</evidence>
<dbReference type="PANTHER" id="PTHR11473">
    <property type="entry name" value="AROMATIC AMINO ACID HYDROXYLASE"/>
    <property type="match status" value="1"/>
</dbReference>
<reference evidence="8" key="1">
    <citation type="submission" date="2022-11" db="EMBL/GenBank/DDBJ databases">
        <title>Centuries of genome instability and evolution in soft-shell clam transmissible cancer (bioRxiv).</title>
        <authorList>
            <person name="Hart S.F.M."/>
            <person name="Yonemitsu M.A."/>
            <person name="Giersch R.M."/>
            <person name="Beal B.F."/>
            <person name="Arriagada G."/>
            <person name="Davis B.W."/>
            <person name="Ostrander E.A."/>
            <person name="Goff S.P."/>
            <person name="Metzger M.J."/>
        </authorList>
    </citation>
    <scope>NUCLEOTIDE SEQUENCE</scope>
    <source>
        <strain evidence="8">MELC-2E11</strain>
        <tissue evidence="8">Siphon/mantle</tissue>
    </source>
</reference>
<comment type="cofactor">
    <cofactor evidence="1">
        <name>Fe(2+)</name>
        <dbReference type="ChEBI" id="CHEBI:29033"/>
    </cofactor>
</comment>
<evidence type="ECO:0000256" key="1">
    <source>
        <dbReference type="ARBA" id="ARBA00001954"/>
    </source>
</evidence>
<keyword evidence="5" id="KW-0408">Iron</keyword>
<keyword evidence="4" id="KW-0560">Oxidoreductase</keyword>
<dbReference type="PANTHER" id="PTHR11473:SF15">
    <property type="entry name" value="TYROSINE 3-MONOOXYGENASE"/>
    <property type="match status" value="1"/>
</dbReference>
<dbReference type="InterPro" id="IPR019773">
    <property type="entry name" value="Tyrosine_3-monooxygenase-like"/>
</dbReference>
<organism evidence="8 9">
    <name type="scientific">Mya arenaria</name>
    <name type="common">Soft-shell clam</name>
    <dbReference type="NCBI Taxonomy" id="6604"/>
    <lineage>
        <taxon>Eukaryota</taxon>
        <taxon>Metazoa</taxon>
        <taxon>Spiralia</taxon>
        <taxon>Lophotrochozoa</taxon>
        <taxon>Mollusca</taxon>
        <taxon>Bivalvia</taxon>
        <taxon>Autobranchia</taxon>
        <taxon>Heteroconchia</taxon>
        <taxon>Euheterodonta</taxon>
        <taxon>Imparidentia</taxon>
        <taxon>Neoheterodontei</taxon>
        <taxon>Myida</taxon>
        <taxon>Myoidea</taxon>
        <taxon>Myidae</taxon>
        <taxon>Mya</taxon>
    </lineage>
</organism>
<keyword evidence="3" id="KW-0479">Metal-binding</keyword>
<proteinExistence type="inferred from homology"/>
<evidence type="ECO:0000256" key="6">
    <source>
        <dbReference type="ARBA" id="ARBA00023033"/>
    </source>
</evidence>
<dbReference type="InterPro" id="IPR036329">
    <property type="entry name" value="Aro-AA_hydroxylase_C_sf"/>
</dbReference>
<dbReference type="Pfam" id="PF00351">
    <property type="entry name" value="Biopterin_H"/>
    <property type="match status" value="1"/>
</dbReference>
<dbReference type="EMBL" id="CP111017">
    <property type="protein sequence ID" value="WAR08198.1"/>
    <property type="molecule type" value="Genomic_DNA"/>
</dbReference>
<evidence type="ECO:0000256" key="2">
    <source>
        <dbReference type="ARBA" id="ARBA00009712"/>
    </source>
</evidence>
<gene>
    <name evidence="8" type="ORF">MAR_018156</name>
</gene>
<evidence type="ECO:0000259" key="7">
    <source>
        <dbReference type="PROSITE" id="PS51410"/>
    </source>
</evidence>
<dbReference type="InterPro" id="IPR001273">
    <property type="entry name" value="ArAA_hydroxylase"/>
</dbReference>
<dbReference type="InterPro" id="IPR036951">
    <property type="entry name" value="ArAA_hydroxylase_sf"/>
</dbReference>
<sequence>MNAPLGYRFLKRSQTSKVAIDHIESRKAEKVGCKHDVLIQCTGNKDTVTAVMNTIRQNNTIADIWCQNERLMWFPRHISDLDNCTHIVTKFEPELDCDHPGFTDKEYRKRRKQIADIAFEYRYGQQIPRVQYADSEVQAWGHVYDRLKKLMPKYACQEYQNSFNLLEKEGLYSQNAIPQLEDVSNLLKRRTGFQLRPVSGLLSARDFLASLAFRVFQCTQYVRHPSKPDHSPEPDCIHELLGHVPMLADPIVAQFSQNLGLASLGASDSDIEKFATLYWFTIEFGICKQKGEHKAYGAGILSSYGELEHALSDKPEKRPFDPDKTAVQSYTDEDLQPLYFVAESFDDMMKKMKDYAAKIKRPYEVRYDPYTNSIVVLNDKAVLKTLADNIAQDTEQMTRAMAAI</sequence>
<dbReference type="PROSITE" id="PS00367">
    <property type="entry name" value="BH4_AAA_HYDROXYL_1"/>
    <property type="match status" value="1"/>
</dbReference>
<dbReference type="PRINTS" id="PR00372">
    <property type="entry name" value="FYWHYDRXLASE"/>
</dbReference>
<keyword evidence="6" id="KW-0503">Monooxygenase</keyword>
<evidence type="ECO:0000256" key="3">
    <source>
        <dbReference type="ARBA" id="ARBA00022723"/>
    </source>
</evidence>
<comment type="similarity">
    <text evidence="2">Belongs to the biopterin-dependent aromatic amino acid hydroxylase family.</text>
</comment>